<dbReference type="SUPFAM" id="SSF52821">
    <property type="entry name" value="Rhodanese/Cell cycle control phosphatase"/>
    <property type="match status" value="1"/>
</dbReference>
<dbReference type="Gene3D" id="3.40.250.10">
    <property type="entry name" value="Rhodanese-like domain"/>
    <property type="match status" value="1"/>
</dbReference>
<dbReference type="EMBL" id="KN832569">
    <property type="protein sequence ID" value="KII84879.1"/>
    <property type="molecule type" value="Genomic_DNA"/>
</dbReference>
<dbReference type="AlphaFoldDB" id="A0A0C9T6B2"/>
<feature type="region of interest" description="Disordered" evidence="1">
    <location>
        <begin position="24"/>
        <end position="44"/>
    </location>
</feature>
<dbReference type="InterPro" id="IPR001763">
    <property type="entry name" value="Rhodanese-like_dom"/>
</dbReference>
<feature type="compositionally biased region" description="Low complexity" evidence="1">
    <location>
        <begin position="25"/>
        <end position="44"/>
    </location>
</feature>
<evidence type="ECO:0000256" key="1">
    <source>
        <dbReference type="SAM" id="MobiDB-lite"/>
    </source>
</evidence>
<evidence type="ECO:0000259" key="2">
    <source>
        <dbReference type="PROSITE" id="PS50206"/>
    </source>
</evidence>
<dbReference type="PROSITE" id="PS50206">
    <property type="entry name" value="RHODANESE_3"/>
    <property type="match status" value="1"/>
</dbReference>
<protein>
    <recommendedName>
        <fullName evidence="2">Rhodanese domain-containing protein</fullName>
    </recommendedName>
</protein>
<gene>
    <name evidence="3" type="ORF">PLICRDRAFT_344864</name>
</gene>
<name>A0A0C9T6B2_PLICR</name>
<organism evidence="3 4">
    <name type="scientific">Plicaturopsis crispa FD-325 SS-3</name>
    <dbReference type="NCBI Taxonomy" id="944288"/>
    <lineage>
        <taxon>Eukaryota</taxon>
        <taxon>Fungi</taxon>
        <taxon>Dikarya</taxon>
        <taxon>Basidiomycota</taxon>
        <taxon>Agaricomycotina</taxon>
        <taxon>Agaricomycetes</taxon>
        <taxon>Agaricomycetidae</taxon>
        <taxon>Amylocorticiales</taxon>
        <taxon>Amylocorticiaceae</taxon>
        <taxon>Plicatura</taxon>
        <taxon>Plicaturopsis crispa</taxon>
    </lineage>
</organism>
<keyword evidence="4" id="KW-1185">Reference proteome</keyword>
<dbReference type="Pfam" id="PF00581">
    <property type="entry name" value="Rhodanese"/>
    <property type="match status" value="1"/>
</dbReference>
<evidence type="ECO:0000313" key="3">
    <source>
        <dbReference type="EMBL" id="KII84879.1"/>
    </source>
</evidence>
<dbReference type="HOGENOM" id="CLU_069439_0_0_1"/>
<reference evidence="3 4" key="1">
    <citation type="submission" date="2014-06" db="EMBL/GenBank/DDBJ databases">
        <title>Evolutionary Origins and Diversification of the Mycorrhizal Mutualists.</title>
        <authorList>
            <consortium name="DOE Joint Genome Institute"/>
            <consortium name="Mycorrhizal Genomics Consortium"/>
            <person name="Kohler A."/>
            <person name="Kuo A."/>
            <person name="Nagy L.G."/>
            <person name="Floudas D."/>
            <person name="Copeland A."/>
            <person name="Barry K.W."/>
            <person name="Cichocki N."/>
            <person name="Veneault-Fourrey C."/>
            <person name="LaButti K."/>
            <person name="Lindquist E.A."/>
            <person name="Lipzen A."/>
            <person name="Lundell T."/>
            <person name="Morin E."/>
            <person name="Murat C."/>
            <person name="Riley R."/>
            <person name="Ohm R."/>
            <person name="Sun H."/>
            <person name="Tunlid A."/>
            <person name="Henrissat B."/>
            <person name="Grigoriev I.V."/>
            <person name="Hibbett D.S."/>
            <person name="Martin F."/>
        </authorList>
    </citation>
    <scope>NUCLEOTIDE SEQUENCE [LARGE SCALE GENOMIC DNA]</scope>
    <source>
        <strain evidence="3 4">FD-325 SS-3</strain>
    </source>
</reference>
<accession>A0A0C9T6B2</accession>
<proteinExistence type="predicted"/>
<feature type="domain" description="Rhodanese" evidence="2">
    <location>
        <begin position="229"/>
        <end position="323"/>
    </location>
</feature>
<dbReference type="SMART" id="SM00450">
    <property type="entry name" value="RHOD"/>
    <property type="match status" value="1"/>
</dbReference>
<dbReference type="Proteomes" id="UP000053263">
    <property type="component" value="Unassembled WGS sequence"/>
</dbReference>
<evidence type="ECO:0000313" key="4">
    <source>
        <dbReference type="Proteomes" id="UP000053263"/>
    </source>
</evidence>
<dbReference type="InterPro" id="IPR036873">
    <property type="entry name" value="Rhodanese-like_dom_sf"/>
</dbReference>
<dbReference type="OrthoDB" id="566238at2759"/>
<sequence>MPTSPRSDRGSTHGTAITIPILDVTTHPHPASPTSTLASPSTPRRTLASVRDQLASELSYRAIARGETIDGARIGVLLTLSKSDSEGFLRALAHKIKHTLLLQRWVFALATTSTGGGVNVLLLCGSGEDVVQRAVLLASAKFLDRVEGVSDEGKRWVARVRDTGTCAYDKVALWDVVRKAAREPMDPYHAPPGSRGIDEMLLEARSKLTRITPEDAYEELQDPTYPMPVFLVDIRPEAQRAAHGGIHGSLLIERNVLEWRFDPRHPARLSCADRYDLRVIVLCQEGYTSSLAAAALHELGLLNATDVVGGFRAWQEKGLPTHINHSRWVPDGGSATTDKSSQ</sequence>